<protein>
    <submittedName>
        <fullName evidence="1">Uncharacterized protein</fullName>
    </submittedName>
</protein>
<proteinExistence type="predicted"/>
<dbReference type="OrthoDB" id="2908024at2"/>
<reference evidence="1 2" key="2">
    <citation type="journal article" date="2016" name="Int. J. Syst. Evol. Microbiol.">
        <title>Bacillus gobiensis sp. nov., isolated from a soil sample.</title>
        <authorList>
            <person name="Liu B."/>
            <person name="Liu G.H."/>
            <person name="Cetin S."/>
            <person name="Schumann P."/>
            <person name="Pan Z.Z."/>
            <person name="Chen Q.Q."/>
        </authorList>
    </citation>
    <scope>NUCLEOTIDE SEQUENCE [LARGE SCALE GENOMIC DNA]</scope>
    <source>
        <strain evidence="1 2">FJAT-4402</strain>
    </source>
</reference>
<dbReference type="PATRIC" id="fig|1441095.3.peg.2011"/>
<evidence type="ECO:0000313" key="1">
    <source>
        <dbReference type="EMBL" id="ALC81753.1"/>
    </source>
</evidence>
<dbReference type="Proteomes" id="UP000067625">
    <property type="component" value="Chromosome"/>
</dbReference>
<name>A0A0M4G8Z4_9BACI</name>
<accession>A0A0M4G8Z4</accession>
<dbReference type="STRING" id="1441095.AM592_09145"/>
<dbReference type="RefSeq" id="WP_053603518.1">
    <property type="nucleotide sequence ID" value="NZ_CP012600.1"/>
</dbReference>
<evidence type="ECO:0000313" key="2">
    <source>
        <dbReference type="Proteomes" id="UP000067625"/>
    </source>
</evidence>
<organism evidence="1 2">
    <name type="scientific">Bacillus gobiensis</name>
    <dbReference type="NCBI Taxonomy" id="1441095"/>
    <lineage>
        <taxon>Bacteria</taxon>
        <taxon>Bacillati</taxon>
        <taxon>Bacillota</taxon>
        <taxon>Bacilli</taxon>
        <taxon>Bacillales</taxon>
        <taxon>Bacillaceae</taxon>
        <taxon>Bacillus</taxon>
    </lineage>
</organism>
<dbReference type="EMBL" id="CP012600">
    <property type="protein sequence ID" value="ALC81753.1"/>
    <property type="molecule type" value="Genomic_DNA"/>
</dbReference>
<reference evidence="2" key="1">
    <citation type="submission" date="2015-08" db="EMBL/GenBank/DDBJ databases">
        <title>Genome sequencing project for genomic taxonomy and phylogenomics of Bacillus-like bacteria.</title>
        <authorList>
            <person name="Liu B."/>
            <person name="Wang J."/>
            <person name="Zhu Y."/>
            <person name="Liu G."/>
            <person name="Chen Q."/>
            <person name="Chen Z."/>
            <person name="Lan J."/>
            <person name="Che J."/>
            <person name="Ge C."/>
            <person name="Shi H."/>
            <person name="Pan Z."/>
            <person name="Liu X."/>
        </authorList>
    </citation>
    <scope>NUCLEOTIDE SEQUENCE [LARGE SCALE GENOMIC DNA]</scope>
    <source>
        <strain evidence="2">FJAT-4402</strain>
    </source>
</reference>
<gene>
    <name evidence="1" type="ORF">AM592_09145</name>
</gene>
<sequence length="61" mass="6685">MAKSITTAFDGRLEAQQRLTLAGGSIGYRKGKPVFQFPSKAQYDEYLSLGAEAYKRKVGLA</sequence>
<dbReference type="AlphaFoldDB" id="A0A0M4G8Z4"/>
<keyword evidence="2" id="KW-1185">Reference proteome</keyword>